<evidence type="ECO:0000256" key="10">
    <source>
        <dbReference type="ARBA" id="ARBA00042242"/>
    </source>
</evidence>
<evidence type="ECO:0000256" key="8">
    <source>
        <dbReference type="ARBA" id="ARBA00022840"/>
    </source>
</evidence>
<dbReference type="Pfam" id="PF02844">
    <property type="entry name" value="GARS_N"/>
    <property type="match status" value="1"/>
</dbReference>
<evidence type="ECO:0000256" key="5">
    <source>
        <dbReference type="ARBA" id="ARBA00022598"/>
    </source>
</evidence>
<dbReference type="InterPro" id="IPR013815">
    <property type="entry name" value="ATP_grasp_subdomain_1"/>
</dbReference>
<dbReference type="InterPro" id="IPR011054">
    <property type="entry name" value="Rudment_hybrid_motif"/>
</dbReference>
<dbReference type="PANTHER" id="PTHR43472:SF1">
    <property type="entry name" value="PHOSPHORIBOSYLAMINE--GLYCINE LIGASE, CHLOROPLASTIC"/>
    <property type="match status" value="1"/>
</dbReference>
<keyword evidence="7 12" id="KW-0658">Purine biosynthesis</keyword>
<dbReference type="InterPro" id="IPR020561">
    <property type="entry name" value="PRibGlycinamid_synth_ATP-grasp"/>
</dbReference>
<organism evidence="15 16">
    <name type="scientific">Intestinicryptomonas porci</name>
    <dbReference type="NCBI Taxonomy" id="2926320"/>
    <lineage>
        <taxon>Bacteria</taxon>
        <taxon>Pseudomonadati</taxon>
        <taxon>Verrucomicrobiota</taxon>
        <taxon>Opitutia</taxon>
        <taxon>Opitutales</taxon>
        <taxon>Intestinicryptomonaceae</taxon>
        <taxon>Intestinicryptomonas</taxon>
    </lineage>
</organism>
<feature type="domain" description="ATP-grasp" evidence="14">
    <location>
        <begin position="110"/>
        <end position="316"/>
    </location>
</feature>
<comment type="pathway">
    <text evidence="3 12">Purine metabolism; IMP biosynthesis via de novo pathway; N(1)-(5-phospho-D-ribosyl)glycinamide from 5-phospho-alpha-D-ribose 1-diphosphate: step 2/2.</text>
</comment>
<dbReference type="SUPFAM" id="SSF56059">
    <property type="entry name" value="Glutathione synthetase ATP-binding domain-like"/>
    <property type="match status" value="1"/>
</dbReference>
<dbReference type="InterPro" id="IPR016185">
    <property type="entry name" value="PreATP-grasp_dom_sf"/>
</dbReference>
<reference evidence="15 16" key="1">
    <citation type="submission" date="2022-03" db="EMBL/GenBank/DDBJ databases">
        <title>Novel taxa within the pig intestine.</title>
        <authorList>
            <person name="Wylensek D."/>
            <person name="Bishof K."/>
            <person name="Afrizal A."/>
            <person name="Clavel T."/>
        </authorList>
    </citation>
    <scope>NUCLEOTIDE SEQUENCE [LARGE SCALE GENOMIC DNA]</scope>
    <source>
        <strain evidence="15 16">CLA-KB-P66</strain>
    </source>
</reference>
<evidence type="ECO:0000256" key="2">
    <source>
        <dbReference type="ARBA" id="ARBA00001946"/>
    </source>
</evidence>
<accession>A0ABU4WE19</accession>
<dbReference type="Gene3D" id="3.30.1490.20">
    <property type="entry name" value="ATP-grasp fold, A domain"/>
    <property type="match status" value="1"/>
</dbReference>
<dbReference type="Proteomes" id="UP001275932">
    <property type="component" value="Unassembled WGS sequence"/>
</dbReference>
<name>A0ABU4WE19_9BACT</name>
<dbReference type="Pfam" id="PF02843">
    <property type="entry name" value="GARS_C"/>
    <property type="match status" value="1"/>
</dbReference>
<comment type="cofactor">
    <cofactor evidence="1">
        <name>Mn(2+)</name>
        <dbReference type="ChEBI" id="CHEBI:29035"/>
    </cofactor>
</comment>
<dbReference type="SMART" id="SM01209">
    <property type="entry name" value="GARS_A"/>
    <property type="match status" value="1"/>
</dbReference>
<dbReference type="Pfam" id="PF01071">
    <property type="entry name" value="GARS_A"/>
    <property type="match status" value="1"/>
</dbReference>
<keyword evidence="5 12" id="KW-0436">Ligase</keyword>
<gene>
    <name evidence="12 15" type="primary">purD</name>
    <name evidence="15" type="ORF">MOX91_01170</name>
</gene>
<evidence type="ECO:0000256" key="12">
    <source>
        <dbReference type="HAMAP-Rule" id="MF_00138"/>
    </source>
</evidence>
<keyword evidence="16" id="KW-1185">Reference proteome</keyword>
<dbReference type="InterPro" id="IPR020562">
    <property type="entry name" value="PRibGlycinamide_synth_N"/>
</dbReference>
<evidence type="ECO:0000256" key="6">
    <source>
        <dbReference type="ARBA" id="ARBA00022741"/>
    </source>
</evidence>
<dbReference type="InterPro" id="IPR020560">
    <property type="entry name" value="PRibGlycinamide_synth_C-dom"/>
</dbReference>
<dbReference type="NCBIfam" id="TIGR00877">
    <property type="entry name" value="purD"/>
    <property type="match status" value="1"/>
</dbReference>
<evidence type="ECO:0000256" key="7">
    <source>
        <dbReference type="ARBA" id="ARBA00022755"/>
    </source>
</evidence>
<evidence type="ECO:0000256" key="11">
    <source>
        <dbReference type="ARBA" id="ARBA00042864"/>
    </source>
</evidence>
<keyword evidence="6 13" id="KW-0547">Nucleotide-binding</keyword>
<evidence type="ECO:0000256" key="3">
    <source>
        <dbReference type="ARBA" id="ARBA00005174"/>
    </source>
</evidence>
<comment type="caution">
    <text evidence="15">The sequence shown here is derived from an EMBL/GenBank/DDBJ whole genome shotgun (WGS) entry which is preliminary data.</text>
</comment>
<comment type="catalytic activity">
    <reaction evidence="12">
        <text>5-phospho-beta-D-ribosylamine + glycine + ATP = N(1)-(5-phospho-beta-D-ribosyl)glycinamide + ADP + phosphate + H(+)</text>
        <dbReference type="Rhea" id="RHEA:17453"/>
        <dbReference type="ChEBI" id="CHEBI:15378"/>
        <dbReference type="ChEBI" id="CHEBI:30616"/>
        <dbReference type="ChEBI" id="CHEBI:43474"/>
        <dbReference type="ChEBI" id="CHEBI:57305"/>
        <dbReference type="ChEBI" id="CHEBI:58681"/>
        <dbReference type="ChEBI" id="CHEBI:143788"/>
        <dbReference type="ChEBI" id="CHEBI:456216"/>
        <dbReference type="EC" id="6.3.4.13"/>
    </reaction>
</comment>
<dbReference type="InterPro" id="IPR020559">
    <property type="entry name" value="PRibGlycinamide_synth_CS"/>
</dbReference>
<evidence type="ECO:0000256" key="13">
    <source>
        <dbReference type="PROSITE-ProRule" id="PRU00409"/>
    </source>
</evidence>
<dbReference type="Gene3D" id="3.30.470.20">
    <property type="entry name" value="ATP-grasp fold, B domain"/>
    <property type="match status" value="1"/>
</dbReference>
<evidence type="ECO:0000313" key="16">
    <source>
        <dbReference type="Proteomes" id="UP001275932"/>
    </source>
</evidence>
<dbReference type="InterPro" id="IPR000115">
    <property type="entry name" value="PRibGlycinamide_synth"/>
</dbReference>
<evidence type="ECO:0000256" key="9">
    <source>
        <dbReference type="ARBA" id="ARBA00038345"/>
    </source>
</evidence>
<protein>
    <recommendedName>
        <fullName evidence="4 12">Phosphoribosylamine--glycine ligase</fullName>
        <ecNumber evidence="4 12">6.3.4.13</ecNumber>
    </recommendedName>
    <alternativeName>
        <fullName evidence="12">GARS</fullName>
    </alternativeName>
    <alternativeName>
        <fullName evidence="10 12">Glycinamide ribonucleotide synthetase</fullName>
    </alternativeName>
    <alternativeName>
        <fullName evidence="11 12">Phosphoribosylglycinamide synthetase</fullName>
    </alternativeName>
</protein>
<evidence type="ECO:0000313" key="15">
    <source>
        <dbReference type="EMBL" id="MDX8414797.1"/>
    </source>
</evidence>
<dbReference type="PROSITE" id="PS50975">
    <property type="entry name" value="ATP_GRASP"/>
    <property type="match status" value="1"/>
</dbReference>
<dbReference type="RefSeq" id="WP_370396244.1">
    <property type="nucleotide sequence ID" value="NZ_JALBUT010000001.1"/>
</dbReference>
<dbReference type="SUPFAM" id="SSF51246">
    <property type="entry name" value="Rudiment single hybrid motif"/>
    <property type="match status" value="1"/>
</dbReference>
<sequence>MKKLDVLVIGSGGREHAIVKAVKKSPLCGRLVCTPANGGIELDCETAAIKADDISGIVEFARGGKFDLVICGPEIPLSMGLADALRAEGISVYGPNKDGATLEASKAFSKNFLKKYSIPTAAGENFTDFKSAKKFIEEAPFDVVIKASGLAAGKGVVIPSTKEEAVEAAREMLEGGVFGESGREIVVEEKMEGEEASIMLMVCGTNYIMLPPSQDHKRVGEGDTGLNTGGMGAYAPAAVATEEVLEKVRKDIVSPTLEGLKKEGIDYRGTLYVGIMITAQGPKVVEFNVRFGDPECQVLLPLLKTDALELMNNIANGSLDSSKVEIKDEFAVVVVVCAKGYPDSYKKGDVISLPKTETEGAYVIHSGTKRGSDGEILTNGGRVLGMTATGKTLREALDKAYKLCGETSFDGAFYRRDIAHRQLKRDLQ</sequence>
<dbReference type="HAMAP" id="MF_00138">
    <property type="entry name" value="GARS"/>
    <property type="match status" value="1"/>
</dbReference>
<proteinExistence type="inferred from homology"/>
<comment type="cofactor">
    <cofactor evidence="2">
        <name>Mg(2+)</name>
        <dbReference type="ChEBI" id="CHEBI:18420"/>
    </cofactor>
</comment>
<dbReference type="EC" id="6.3.4.13" evidence="4 12"/>
<dbReference type="EMBL" id="JALBUT010000001">
    <property type="protein sequence ID" value="MDX8414797.1"/>
    <property type="molecule type" value="Genomic_DNA"/>
</dbReference>
<dbReference type="Gene3D" id="3.90.600.10">
    <property type="entry name" value="Phosphoribosylglycinamide synthetase, C-terminal domain"/>
    <property type="match status" value="1"/>
</dbReference>
<dbReference type="Gene3D" id="3.40.50.20">
    <property type="match status" value="1"/>
</dbReference>
<dbReference type="GO" id="GO:0004637">
    <property type="term" value="F:phosphoribosylamine-glycine ligase activity"/>
    <property type="evidence" value="ECO:0007669"/>
    <property type="project" value="UniProtKB-EC"/>
</dbReference>
<comment type="similarity">
    <text evidence="9 12">Belongs to the GARS family.</text>
</comment>
<dbReference type="PROSITE" id="PS00184">
    <property type="entry name" value="GARS"/>
    <property type="match status" value="1"/>
</dbReference>
<dbReference type="SUPFAM" id="SSF52440">
    <property type="entry name" value="PreATP-grasp domain"/>
    <property type="match status" value="1"/>
</dbReference>
<evidence type="ECO:0000256" key="4">
    <source>
        <dbReference type="ARBA" id="ARBA00013255"/>
    </source>
</evidence>
<evidence type="ECO:0000256" key="1">
    <source>
        <dbReference type="ARBA" id="ARBA00001936"/>
    </source>
</evidence>
<dbReference type="PANTHER" id="PTHR43472">
    <property type="entry name" value="PHOSPHORIBOSYLAMINE--GLYCINE LIGASE"/>
    <property type="match status" value="1"/>
</dbReference>
<evidence type="ECO:0000259" key="14">
    <source>
        <dbReference type="PROSITE" id="PS50975"/>
    </source>
</evidence>
<dbReference type="InterPro" id="IPR037123">
    <property type="entry name" value="PRibGlycinamide_synth_C_sf"/>
</dbReference>
<dbReference type="InterPro" id="IPR011761">
    <property type="entry name" value="ATP-grasp"/>
</dbReference>
<keyword evidence="8 13" id="KW-0067">ATP-binding</keyword>
<dbReference type="SMART" id="SM01210">
    <property type="entry name" value="GARS_C"/>
    <property type="match status" value="1"/>
</dbReference>